<keyword evidence="1" id="KW-1133">Transmembrane helix</keyword>
<dbReference type="AlphaFoldDB" id="X1E5Z9"/>
<organism evidence="2">
    <name type="scientific">marine sediment metagenome</name>
    <dbReference type="NCBI Taxonomy" id="412755"/>
    <lineage>
        <taxon>unclassified sequences</taxon>
        <taxon>metagenomes</taxon>
        <taxon>ecological metagenomes</taxon>
    </lineage>
</organism>
<keyword evidence="1" id="KW-0472">Membrane</keyword>
<dbReference type="EMBL" id="BART01033928">
    <property type="protein sequence ID" value="GAH12614.1"/>
    <property type="molecule type" value="Genomic_DNA"/>
</dbReference>
<protein>
    <submittedName>
        <fullName evidence="2">Uncharacterized protein</fullName>
    </submittedName>
</protein>
<proteinExistence type="predicted"/>
<feature type="transmembrane region" description="Helical" evidence="1">
    <location>
        <begin position="48"/>
        <end position="69"/>
    </location>
</feature>
<keyword evidence="1" id="KW-0812">Transmembrane</keyword>
<gene>
    <name evidence="2" type="ORF">S01H4_58138</name>
</gene>
<comment type="caution">
    <text evidence="2">The sequence shown here is derived from an EMBL/GenBank/DDBJ whole genome shotgun (WGS) entry which is preliminary data.</text>
</comment>
<reference evidence="2" key="1">
    <citation type="journal article" date="2014" name="Front. Microbiol.">
        <title>High frequency of phylogenetically diverse reductive dehalogenase-homologous genes in deep subseafloor sedimentary metagenomes.</title>
        <authorList>
            <person name="Kawai M."/>
            <person name="Futagami T."/>
            <person name="Toyoda A."/>
            <person name="Takaki Y."/>
            <person name="Nishi S."/>
            <person name="Hori S."/>
            <person name="Arai W."/>
            <person name="Tsubouchi T."/>
            <person name="Morono Y."/>
            <person name="Uchiyama I."/>
            <person name="Ito T."/>
            <person name="Fujiyama A."/>
            <person name="Inagaki F."/>
            <person name="Takami H."/>
        </authorList>
    </citation>
    <scope>NUCLEOTIDE SEQUENCE</scope>
    <source>
        <strain evidence="2">Expedition CK06-06</strain>
    </source>
</reference>
<accession>X1E5Z9</accession>
<name>X1E5Z9_9ZZZZ</name>
<sequence>MKKNILILTLSLVLIIGMSFSALGAQKEVSWLIGSEPPSLDPCLAILPSFSSLFHVYFLFLCLCQYLSLSFQSTSQFSR</sequence>
<evidence type="ECO:0000313" key="2">
    <source>
        <dbReference type="EMBL" id="GAH12614.1"/>
    </source>
</evidence>
<evidence type="ECO:0000256" key="1">
    <source>
        <dbReference type="SAM" id="Phobius"/>
    </source>
</evidence>